<dbReference type="AlphaFoldDB" id="A0A2T0K1J9"/>
<protein>
    <submittedName>
        <fullName evidence="2">Uncharacterized protein</fullName>
    </submittedName>
</protein>
<gene>
    <name evidence="2" type="ORF">CLV67_11816</name>
</gene>
<feature type="region of interest" description="Disordered" evidence="1">
    <location>
        <begin position="225"/>
        <end position="286"/>
    </location>
</feature>
<dbReference type="EMBL" id="PVMZ01000018">
    <property type="protein sequence ID" value="PRX16685.1"/>
    <property type="molecule type" value="Genomic_DNA"/>
</dbReference>
<reference evidence="2 3" key="1">
    <citation type="submission" date="2018-03" db="EMBL/GenBank/DDBJ databases">
        <title>Genomic Encyclopedia of Archaeal and Bacterial Type Strains, Phase II (KMG-II): from individual species to whole genera.</title>
        <authorList>
            <person name="Goeker M."/>
        </authorList>
    </citation>
    <scope>NUCLEOTIDE SEQUENCE [LARGE SCALE GENOMIC DNA]</scope>
    <source>
        <strain evidence="2 3">DSM 43146</strain>
    </source>
</reference>
<evidence type="ECO:0000256" key="1">
    <source>
        <dbReference type="SAM" id="MobiDB-lite"/>
    </source>
</evidence>
<feature type="compositionally biased region" description="Polar residues" evidence="1">
    <location>
        <begin position="90"/>
        <end position="99"/>
    </location>
</feature>
<accession>A0A2T0K1J9</accession>
<feature type="compositionally biased region" description="Basic and acidic residues" evidence="1">
    <location>
        <begin position="272"/>
        <end position="286"/>
    </location>
</feature>
<feature type="compositionally biased region" description="Basic residues" evidence="1">
    <location>
        <begin position="260"/>
        <end position="271"/>
    </location>
</feature>
<name>A0A2T0K1J9_9ACTN</name>
<comment type="caution">
    <text evidence="2">The sequence shown here is derived from an EMBL/GenBank/DDBJ whole genome shotgun (WGS) entry which is preliminary data.</text>
</comment>
<keyword evidence="3" id="KW-1185">Reference proteome</keyword>
<organism evidence="2 3">
    <name type="scientific">Actinoplanes italicus</name>
    <dbReference type="NCBI Taxonomy" id="113567"/>
    <lineage>
        <taxon>Bacteria</taxon>
        <taxon>Bacillati</taxon>
        <taxon>Actinomycetota</taxon>
        <taxon>Actinomycetes</taxon>
        <taxon>Micromonosporales</taxon>
        <taxon>Micromonosporaceae</taxon>
        <taxon>Actinoplanes</taxon>
    </lineage>
</organism>
<feature type="compositionally biased region" description="Basic and acidic residues" evidence="1">
    <location>
        <begin position="113"/>
        <end position="127"/>
    </location>
</feature>
<feature type="region of interest" description="Disordered" evidence="1">
    <location>
        <begin position="1"/>
        <end position="127"/>
    </location>
</feature>
<evidence type="ECO:0000313" key="2">
    <source>
        <dbReference type="EMBL" id="PRX16685.1"/>
    </source>
</evidence>
<sequence>MSHRCLPRPETEARHSQSNLATPDRCRPPQDRSTTQPVQPGYARPLPPTPKQQHDTASPTWLRQTAASHPKTEARHSQSNLATPDRCLPPQNSSTTQPVQPGYARPLPPTPKQQHDTAGRRNLESFRDRGLRRGRELWPSHLIGSRLACLGSEERGLIRHPGERIRGAGAAAVGSHLAAARDPAVVMATVGVHGPAVWDLTVVACDVGSTREARRVPHGLRAAAAAHRTARRDRSVAQGCAGRGRRGPTGSGDPRVVQRVVKRRGLGRRRQTQRDEPMAGDEPATR</sequence>
<proteinExistence type="predicted"/>
<evidence type="ECO:0000313" key="3">
    <source>
        <dbReference type="Proteomes" id="UP000239415"/>
    </source>
</evidence>
<feature type="compositionally biased region" description="Polar residues" evidence="1">
    <location>
        <begin position="55"/>
        <end position="67"/>
    </location>
</feature>
<dbReference type="Proteomes" id="UP000239415">
    <property type="component" value="Unassembled WGS sequence"/>
</dbReference>